<proteinExistence type="predicted"/>
<dbReference type="EMBL" id="KZ502134">
    <property type="protein sequence ID" value="PKU83275.1"/>
    <property type="molecule type" value="Genomic_DNA"/>
</dbReference>
<reference evidence="1 2" key="2">
    <citation type="journal article" date="2017" name="Nature">
        <title>The Apostasia genome and the evolution of orchids.</title>
        <authorList>
            <person name="Zhang G.Q."/>
            <person name="Liu K.W."/>
            <person name="Li Z."/>
            <person name="Lohaus R."/>
            <person name="Hsiao Y.Y."/>
            <person name="Niu S.C."/>
            <person name="Wang J.Y."/>
            <person name="Lin Y.C."/>
            <person name="Xu Q."/>
            <person name="Chen L.J."/>
            <person name="Yoshida K."/>
            <person name="Fujiwara S."/>
            <person name="Wang Z.W."/>
            <person name="Zhang Y.Q."/>
            <person name="Mitsuda N."/>
            <person name="Wang M."/>
            <person name="Liu G.H."/>
            <person name="Pecoraro L."/>
            <person name="Huang H.X."/>
            <person name="Xiao X.J."/>
            <person name="Lin M."/>
            <person name="Wu X.Y."/>
            <person name="Wu W.L."/>
            <person name="Chen Y.Y."/>
            <person name="Chang S.B."/>
            <person name="Sakamoto S."/>
            <person name="Ohme-Takagi M."/>
            <person name="Yagi M."/>
            <person name="Zeng S.J."/>
            <person name="Shen C.Y."/>
            <person name="Yeh C.M."/>
            <person name="Luo Y.B."/>
            <person name="Tsai W.C."/>
            <person name="Van de Peer Y."/>
            <person name="Liu Z.J."/>
        </authorList>
    </citation>
    <scope>NUCLEOTIDE SEQUENCE [LARGE SCALE GENOMIC DNA]</scope>
    <source>
        <tissue evidence="1">The whole plant</tissue>
    </source>
</reference>
<reference evidence="1 2" key="1">
    <citation type="journal article" date="2016" name="Sci. Rep.">
        <title>The Dendrobium catenatum Lindl. genome sequence provides insights into polysaccharide synthase, floral development and adaptive evolution.</title>
        <authorList>
            <person name="Zhang G.Q."/>
            <person name="Xu Q."/>
            <person name="Bian C."/>
            <person name="Tsai W.C."/>
            <person name="Yeh C.M."/>
            <person name="Liu K.W."/>
            <person name="Yoshida K."/>
            <person name="Zhang L.S."/>
            <person name="Chang S.B."/>
            <person name="Chen F."/>
            <person name="Shi Y."/>
            <person name="Su Y.Y."/>
            <person name="Zhang Y.Q."/>
            <person name="Chen L.J."/>
            <person name="Yin Y."/>
            <person name="Lin M."/>
            <person name="Huang H."/>
            <person name="Deng H."/>
            <person name="Wang Z.W."/>
            <person name="Zhu S.L."/>
            <person name="Zhao X."/>
            <person name="Deng C."/>
            <person name="Niu S.C."/>
            <person name="Huang J."/>
            <person name="Wang M."/>
            <person name="Liu G.H."/>
            <person name="Yang H.J."/>
            <person name="Xiao X.J."/>
            <person name="Hsiao Y.Y."/>
            <person name="Wu W.L."/>
            <person name="Chen Y.Y."/>
            <person name="Mitsuda N."/>
            <person name="Ohme-Takagi M."/>
            <person name="Luo Y.B."/>
            <person name="Van de Peer Y."/>
            <person name="Liu Z.J."/>
        </authorList>
    </citation>
    <scope>NUCLEOTIDE SEQUENCE [LARGE SCALE GENOMIC DNA]</scope>
    <source>
        <tissue evidence="1">The whole plant</tissue>
    </source>
</reference>
<dbReference type="AlphaFoldDB" id="A0A2I0X5T7"/>
<accession>A0A2I0X5T7</accession>
<sequence>MQNNDQCLSNPRHVEWSTIGSIQNSIHKYSWANLSNGVEHHIPRAIFNDYLFSGAMQVKQINKTPNIKVKCKLLRHLNTK</sequence>
<evidence type="ECO:0000313" key="1">
    <source>
        <dbReference type="EMBL" id="PKU83275.1"/>
    </source>
</evidence>
<protein>
    <submittedName>
        <fullName evidence="1">Uncharacterized protein</fullName>
    </submittedName>
</protein>
<name>A0A2I0X5T7_9ASPA</name>
<gene>
    <name evidence="1" type="ORF">MA16_Dca006676</name>
</gene>
<keyword evidence="2" id="KW-1185">Reference proteome</keyword>
<evidence type="ECO:0000313" key="2">
    <source>
        <dbReference type="Proteomes" id="UP000233837"/>
    </source>
</evidence>
<dbReference type="Proteomes" id="UP000233837">
    <property type="component" value="Unassembled WGS sequence"/>
</dbReference>
<organism evidence="1 2">
    <name type="scientific">Dendrobium catenatum</name>
    <dbReference type="NCBI Taxonomy" id="906689"/>
    <lineage>
        <taxon>Eukaryota</taxon>
        <taxon>Viridiplantae</taxon>
        <taxon>Streptophyta</taxon>
        <taxon>Embryophyta</taxon>
        <taxon>Tracheophyta</taxon>
        <taxon>Spermatophyta</taxon>
        <taxon>Magnoliopsida</taxon>
        <taxon>Liliopsida</taxon>
        <taxon>Asparagales</taxon>
        <taxon>Orchidaceae</taxon>
        <taxon>Epidendroideae</taxon>
        <taxon>Malaxideae</taxon>
        <taxon>Dendrobiinae</taxon>
        <taxon>Dendrobium</taxon>
    </lineage>
</organism>